<protein>
    <recommendedName>
        <fullName evidence="4">Lipoprotein</fullName>
    </recommendedName>
</protein>
<evidence type="ECO:0000313" key="3">
    <source>
        <dbReference type="Proteomes" id="UP000191055"/>
    </source>
</evidence>
<organism evidence="2 3">
    <name type="scientific">Alkalitalea saponilacus</name>
    <dbReference type="NCBI Taxonomy" id="889453"/>
    <lineage>
        <taxon>Bacteria</taxon>
        <taxon>Pseudomonadati</taxon>
        <taxon>Bacteroidota</taxon>
        <taxon>Bacteroidia</taxon>
        <taxon>Marinilabiliales</taxon>
        <taxon>Marinilabiliaceae</taxon>
        <taxon>Alkalitalea</taxon>
    </lineage>
</organism>
<evidence type="ECO:0000256" key="1">
    <source>
        <dbReference type="SAM" id="Phobius"/>
    </source>
</evidence>
<gene>
    <name evidence="2" type="ORF">SAMN03080601_01140</name>
</gene>
<dbReference type="PROSITE" id="PS51257">
    <property type="entry name" value="PROKAR_LIPOPROTEIN"/>
    <property type="match status" value="1"/>
</dbReference>
<dbReference type="RefSeq" id="WP_079556904.1">
    <property type="nucleotide sequence ID" value="NZ_CP021904.1"/>
</dbReference>
<reference evidence="2 3" key="1">
    <citation type="submission" date="2017-02" db="EMBL/GenBank/DDBJ databases">
        <authorList>
            <person name="Peterson S.W."/>
        </authorList>
    </citation>
    <scope>NUCLEOTIDE SEQUENCE [LARGE SCALE GENOMIC DNA]</scope>
    <source>
        <strain evidence="2 3">DSM 24412</strain>
    </source>
</reference>
<dbReference type="EMBL" id="FUYV01000004">
    <property type="protein sequence ID" value="SKB72414.1"/>
    <property type="molecule type" value="Genomic_DNA"/>
</dbReference>
<dbReference type="AlphaFoldDB" id="A0A1T5DL15"/>
<dbReference type="KEGG" id="asx:CDL62_17000"/>
<evidence type="ECO:0000313" key="2">
    <source>
        <dbReference type="EMBL" id="SKB72414.1"/>
    </source>
</evidence>
<feature type="transmembrane region" description="Helical" evidence="1">
    <location>
        <begin position="72"/>
        <end position="91"/>
    </location>
</feature>
<keyword evidence="1" id="KW-0472">Membrane</keyword>
<proteinExistence type="predicted"/>
<keyword evidence="1" id="KW-0812">Transmembrane</keyword>
<sequence length="96" mass="10714">MKTGESKLKRHLAYGGFSALLLFLVVASCCYNVEADYSFENKLNDEVRLTLYSSGSNIKGTKDYNIVEGGNIILKLVIGMVLVMSLAMRLIQQKLY</sequence>
<keyword evidence="3" id="KW-1185">Reference proteome</keyword>
<feature type="transmembrane region" description="Helical" evidence="1">
    <location>
        <begin position="12"/>
        <end position="34"/>
    </location>
</feature>
<evidence type="ECO:0008006" key="4">
    <source>
        <dbReference type="Google" id="ProtNLM"/>
    </source>
</evidence>
<accession>A0A1T5DL15</accession>
<keyword evidence="1" id="KW-1133">Transmembrane helix</keyword>
<dbReference type="Proteomes" id="UP000191055">
    <property type="component" value="Unassembled WGS sequence"/>
</dbReference>
<name>A0A1T5DL15_9BACT</name>